<proteinExistence type="predicted"/>
<dbReference type="EMBL" id="CAVLGL010000024">
    <property type="protein sequence ID" value="CAK1580860.1"/>
    <property type="molecule type" value="Genomic_DNA"/>
</dbReference>
<sequence length="546" mass="60051">MDQKRFILFFLLCPVVFGKDCVTYSFEENFESLFAKEKGICNAMEMWDIGNYSSIPIDSPHPLSTTFISPNTLLSCVSSFTFLMSAGGVFEVNLFMDPASQTDQISLVVNEVVSGGADASVGNTAITPMNPTFEIGWHALRITLSGSGTYEGYVSLVGMASSDSIVLIDSFRYIPPQYNEESCKIYQEVVDNTTTTPSSNTADSATSTPTITTVSESFTLTESTNFTITIQSSPTDSEATTLEQTDYTTTTQVNDIVTITPTETTTNVYLTTEKHDIPATDHITTTEQTTTQIYTMTDENFSSTVDIGTTIQSEITDPIITTITDQIQTVPETTSSELDITTTIQTEVSSSESDVNDTTLSTFTDNTSTPSISNTDVTTAEQATTQSTQTEMTNLTQTPETDYETSPPWSTTREEATTYFSTTTEDSVDEDSYTTLDKEKEQTSTTKNPEEIIKTTIFPTTDPITEKPNTDFSIWTPLVVTMVVLLSLILLILTASLFYYIGKRKALSQAPVDVFTDYEDLPKPITVPRVTKILAEPYNFKKTLPV</sequence>
<keyword evidence="2" id="KW-1133">Transmembrane helix</keyword>
<feature type="compositionally biased region" description="Low complexity" evidence="1">
    <location>
        <begin position="378"/>
        <end position="393"/>
    </location>
</feature>
<protein>
    <submittedName>
        <fullName evidence="4">Uncharacterized protein</fullName>
    </submittedName>
</protein>
<organism evidence="4 5">
    <name type="scientific">Parnassius mnemosyne</name>
    <name type="common">clouded apollo</name>
    <dbReference type="NCBI Taxonomy" id="213953"/>
    <lineage>
        <taxon>Eukaryota</taxon>
        <taxon>Metazoa</taxon>
        <taxon>Ecdysozoa</taxon>
        <taxon>Arthropoda</taxon>
        <taxon>Hexapoda</taxon>
        <taxon>Insecta</taxon>
        <taxon>Pterygota</taxon>
        <taxon>Neoptera</taxon>
        <taxon>Endopterygota</taxon>
        <taxon>Lepidoptera</taxon>
        <taxon>Glossata</taxon>
        <taxon>Ditrysia</taxon>
        <taxon>Papilionoidea</taxon>
        <taxon>Papilionidae</taxon>
        <taxon>Parnassiinae</taxon>
        <taxon>Parnassini</taxon>
        <taxon>Parnassius</taxon>
        <taxon>Driopa</taxon>
    </lineage>
</organism>
<accession>A0AAV1KDF5</accession>
<dbReference type="AlphaFoldDB" id="A0AAV1KDF5"/>
<reference evidence="4 5" key="1">
    <citation type="submission" date="2023-11" db="EMBL/GenBank/DDBJ databases">
        <authorList>
            <person name="Hedman E."/>
            <person name="Englund M."/>
            <person name="Stromberg M."/>
            <person name="Nyberg Akerstrom W."/>
            <person name="Nylinder S."/>
            <person name="Jareborg N."/>
            <person name="Kallberg Y."/>
            <person name="Kronander E."/>
        </authorList>
    </citation>
    <scope>NUCLEOTIDE SEQUENCE [LARGE SCALE GENOMIC DNA]</scope>
</reference>
<evidence type="ECO:0000313" key="4">
    <source>
        <dbReference type="EMBL" id="CAK1580860.1"/>
    </source>
</evidence>
<feature type="transmembrane region" description="Helical" evidence="2">
    <location>
        <begin position="474"/>
        <end position="501"/>
    </location>
</feature>
<dbReference type="Proteomes" id="UP001314205">
    <property type="component" value="Unassembled WGS sequence"/>
</dbReference>
<keyword evidence="5" id="KW-1185">Reference proteome</keyword>
<evidence type="ECO:0000256" key="2">
    <source>
        <dbReference type="SAM" id="Phobius"/>
    </source>
</evidence>
<feature type="compositionally biased region" description="Basic and acidic residues" evidence="1">
    <location>
        <begin position="436"/>
        <end position="447"/>
    </location>
</feature>
<gene>
    <name evidence="4" type="ORF">PARMNEM_LOCUS2599</name>
</gene>
<evidence type="ECO:0000313" key="5">
    <source>
        <dbReference type="Proteomes" id="UP001314205"/>
    </source>
</evidence>
<evidence type="ECO:0000256" key="3">
    <source>
        <dbReference type="SAM" id="SignalP"/>
    </source>
</evidence>
<name>A0AAV1KDF5_9NEOP</name>
<comment type="caution">
    <text evidence="4">The sequence shown here is derived from an EMBL/GenBank/DDBJ whole genome shotgun (WGS) entry which is preliminary data.</text>
</comment>
<feature type="compositionally biased region" description="Low complexity" evidence="1">
    <location>
        <begin position="356"/>
        <end position="369"/>
    </location>
</feature>
<feature type="region of interest" description="Disordered" evidence="1">
    <location>
        <begin position="346"/>
        <end position="447"/>
    </location>
</feature>
<feature type="signal peptide" evidence="3">
    <location>
        <begin position="1"/>
        <end position="18"/>
    </location>
</feature>
<keyword evidence="2" id="KW-0472">Membrane</keyword>
<keyword evidence="2" id="KW-0812">Transmembrane</keyword>
<feature type="chain" id="PRO_5043841607" evidence="3">
    <location>
        <begin position="19"/>
        <end position="546"/>
    </location>
</feature>
<evidence type="ECO:0000256" key="1">
    <source>
        <dbReference type="SAM" id="MobiDB-lite"/>
    </source>
</evidence>
<keyword evidence="3" id="KW-0732">Signal</keyword>